<feature type="compositionally biased region" description="Polar residues" evidence="4">
    <location>
        <begin position="38"/>
        <end position="47"/>
    </location>
</feature>
<dbReference type="EMBL" id="ML987189">
    <property type="protein sequence ID" value="KAF2256120.1"/>
    <property type="molecule type" value="Genomic_DNA"/>
</dbReference>
<dbReference type="GeneID" id="54580848"/>
<feature type="region of interest" description="Disordered" evidence="4">
    <location>
        <begin position="431"/>
        <end position="454"/>
    </location>
</feature>
<dbReference type="SUPFAM" id="SSF57701">
    <property type="entry name" value="Zn2/Cys6 DNA-binding domain"/>
    <property type="match status" value="1"/>
</dbReference>
<evidence type="ECO:0000256" key="3">
    <source>
        <dbReference type="ARBA" id="ARBA00023242"/>
    </source>
</evidence>
<dbReference type="SMART" id="SM00906">
    <property type="entry name" value="Fungal_trans"/>
    <property type="match status" value="1"/>
</dbReference>
<dbReference type="InterPro" id="IPR036864">
    <property type="entry name" value="Zn2-C6_fun-type_DNA-bd_sf"/>
</dbReference>
<evidence type="ECO:0000256" key="4">
    <source>
        <dbReference type="SAM" id="MobiDB-lite"/>
    </source>
</evidence>
<dbReference type="InterPro" id="IPR050613">
    <property type="entry name" value="Sec_Metabolite_Reg"/>
</dbReference>
<dbReference type="CDD" id="cd00067">
    <property type="entry name" value="GAL4"/>
    <property type="match status" value="1"/>
</dbReference>
<sequence>MHNRSFSVTAQAPGSIKGHRHYHASWSSRCAPSDESAPMSSDSQSQRFIPPSRRRDKPILSCTLCRRRKLKCDRRQPCKACVDRGLSLSCTYARSPLAPATAEAKASHNVHDRINQLERLVTALMDAKQIGNPHSPTPFAATAPSYRANESNETAGADDADIPGTPARMKMESDETSYTSSGHWTSILDGIAELKEHLDDIPTKSQAQNLAEIPGPDLLFGRQRHATKQEILASLPPRSEADQLVVRYYAFMDMAPMLLHRPTFLREYDQFWENPAQTPIMWIGLLYGVFSIACRFQSILEEQNYPVPDPTEITFSSAKMDVYREKVVQCLILANYAKCPPYTIETFLSYFVLEYLRSRDTQFGTWIIVGMLVRTAFRMGYHREPSRFPNVSPFKAEMRRRIWAMIVQLDLMSSVQIGLPRMIQPSMHDVKEPRNLTDDDLDEKMTELPPSRPDTESTAMLYTVIRNRVLLIFARIMDLTNATEQPPYREVLEVDSALRSLYDSIPISLKGARAKDIDLASGDGVPSTDGMRKLYLGLTFLKAQLMLHRPYLLLGRTDPRYEYSRSACIDAALEILEFQRLLDAESRPGGKLWAIQWRLWTVSWRLSSLVNHDFLLATTVLTLDLDRDLAAPLPVSEPSITNRVRFTTGQPTRAEIVEALTGAYSIWISASEKSREAAKVAAAVKLVLGKASAPVETPQVTAPSPTQPDPLAYFSQLPASNRTGDVIASPSFFGLGDDANLNTPFPMGDMPMDFGGSFNWGGLESDYQMPIFEQNLQSSYFG</sequence>
<protein>
    <recommendedName>
        <fullName evidence="5">Zn(2)-C6 fungal-type domain-containing protein</fullName>
    </recommendedName>
</protein>
<dbReference type="AlphaFoldDB" id="A0A6A6J2I5"/>
<dbReference type="GO" id="GO:0006351">
    <property type="term" value="P:DNA-templated transcription"/>
    <property type="evidence" value="ECO:0007669"/>
    <property type="project" value="InterPro"/>
</dbReference>
<evidence type="ECO:0000256" key="2">
    <source>
        <dbReference type="ARBA" id="ARBA00022723"/>
    </source>
</evidence>
<keyword evidence="3" id="KW-0539">Nucleus</keyword>
<dbReference type="PROSITE" id="PS00463">
    <property type="entry name" value="ZN2_CY6_FUNGAL_1"/>
    <property type="match status" value="1"/>
</dbReference>
<proteinExistence type="predicted"/>
<dbReference type="GO" id="GO:0005634">
    <property type="term" value="C:nucleus"/>
    <property type="evidence" value="ECO:0007669"/>
    <property type="project" value="UniProtKB-SubCell"/>
</dbReference>
<evidence type="ECO:0000256" key="1">
    <source>
        <dbReference type="ARBA" id="ARBA00004123"/>
    </source>
</evidence>
<name>A0A6A6J2I5_9PLEO</name>
<dbReference type="GO" id="GO:0003677">
    <property type="term" value="F:DNA binding"/>
    <property type="evidence" value="ECO:0007669"/>
    <property type="project" value="InterPro"/>
</dbReference>
<accession>A0A6A6J2I5</accession>
<evidence type="ECO:0000313" key="7">
    <source>
        <dbReference type="Proteomes" id="UP000800094"/>
    </source>
</evidence>
<dbReference type="OrthoDB" id="4934715at2759"/>
<dbReference type="Gene3D" id="4.10.240.10">
    <property type="entry name" value="Zn(2)-C6 fungal-type DNA-binding domain"/>
    <property type="match status" value="1"/>
</dbReference>
<dbReference type="InterPro" id="IPR001138">
    <property type="entry name" value="Zn2Cys6_DnaBD"/>
</dbReference>
<dbReference type="GO" id="GO:0000981">
    <property type="term" value="F:DNA-binding transcription factor activity, RNA polymerase II-specific"/>
    <property type="evidence" value="ECO:0007669"/>
    <property type="project" value="InterPro"/>
</dbReference>
<organism evidence="6 7">
    <name type="scientific">Trematosphaeria pertusa</name>
    <dbReference type="NCBI Taxonomy" id="390896"/>
    <lineage>
        <taxon>Eukaryota</taxon>
        <taxon>Fungi</taxon>
        <taxon>Dikarya</taxon>
        <taxon>Ascomycota</taxon>
        <taxon>Pezizomycotina</taxon>
        <taxon>Dothideomycetes</taxon>
        <taxon>Pleosporomycetidae</taxon>
        <taxon>Pleosporales</taxon>
        <taxon>Massarineae</taxon>
        <taxon>Trematosphaeriaceae</taxon>
        <taxon>Trematosphaeria</taxon>
    </lineage>
</organism>
<comment type="subcellular location">
    <subcellularLocation>
        <location evidence="1">Nucleus</location>
    </subcellularLocation>
</comment>
<dbReference type="InterPro" id="IPR007219">
    <property type="entry name" value="XnlR_reg_dom"/>
</dbReference>
<dbReference type="PROSITE" id="PS50048">
    <property type="entry name" value="ZN2_CY6_FUNGAL_2"/>
    <property type="match status" value="1"/>
</dbReference>
<dbReference type="SMART" id="SM00066">
    <property type="entry name" value="GAL4"/>
    <property type="match status" value="1"/>
</dbReference>
<dbReference type="Pfam" id="PF00172">
    <property type="entry name" value="Zn_clus"/>
    <property type="match status" value="1"/>
</dbReference>
<feature type="domain" description="Zn(2)-C6 fungal-type" evidence="5">
    <location>
        <begin position="61"/>
        <end position="92"/>
    </location>
</feature>
<feature type="region of interest" description="Disordered" evidence="4">
    <location>
        <begin position="27"/>
        <end position="54"/>
    </location>
</feature>
<dbReference type="GO" id="GO:0008270">
    <property type="term" value="F:zinc ion binding"/>
    <property type="evidence" value="ECO:0007669"/>
    <property type="project" value="InterPro"/>
</dbReference>
<evidence type="ECO:0000313" key="6">
    <source>
        <dbReference type="EMBL" id="KAF2256120.1"/>
    </source>
</evidence>
<dbReference type="Proteomes" id="UP000800094">
    <property type="component" value="Unassembled WGS sequence"/>
</dbReference>
<dbReference type="PANTHER" id="PTHR31001">
    <property type="entry name" value="UNCHARACTERIZED TRANSCRIPTIONAL REGULATORY PROTEIN"/>
    <property type="match status" value="1"/>
</dbReference>
<keyword evidence="2" id="KW-0479">Metal-binding</keyword>
<dbReference type="PANTHER" id="PTHR31001:SF49">
    <property type="entry name" value="ZN(II)2CYS6 TRANSCRIPTION FACTOR (EUROFUNG)"/>
    <property type="match status" value="1"/>
</dbReference>
<dbReference type="Pfam" id="PF04082">
    <property type="entry name" value="Fungal_trans"/>
    <property type="match status" value="1"/>
</dbReference>
<evidence type="ECO:0000259" key="5">
    <source>
        <dbReference type="PROSITE" id="PS50048"/>
    </source>
</evidence>
<gene>
    <name evidence="6" type="ORF">BU26DRAFT_512985</name>
</gene>
<dbReference type="CDD" id="cd12148">
    <property type="entry name" value="fungal_TF_MHR"/>
    <property type="match status" value="1"/>
</dbReference>
<reference evidence="6" key="1">
    <citation type="journal article" date="2020" name="Stud. Mycol.">
        <title>101 Dothideomycetes genomes: a test case for predicting lifestyles and emergence of pathogens.</title>
        <authorList>
            <person name="Haridas S."/>
            <person name="Albert R."/>
            <person name="Binder M."/>
            <person name="Bloem J."/>
            <person name="Labutti K."/>
            <person name="Salamov A."/>
            <person name="Andreopoulos B."/>
            <person name="Baker S."/>
            <person name="Barry K."/>
            <person name="Bills G."/>
            <person name="Bluhm B."/>
            <person name="Cannon C."/>
            <person name="Castanera R."/>
            <person name="Culley D."/>
            <person name="Daum C."/>
            <person name="Ezra D."/>
            <person name="Gonzalez J."/>
            <person name="Henrissat B."/>
            <person name="Kuo A."/>
            <person name="Liang C."/>
            <person name="Lipzen A."/>
            <person name="Lutzoni F."/>
            <person name="Magnuson J."/>
            <person name="Mondo S."/>
            <person name="Nolan M."/>
            <person name="Ohm R."/>
            <person name="Pangilinan J."/>
            <person name="Park H.-J."/>
            <person name="Ramirez L."/>
            <person name="Alfaro M."/>
            <person name="Sun H."/>
            <person name="Tritt A."/>
            <person name="Yoshinaga Y."/>
            <person name="Zwiers L.-H."/>
            <person name="Turgeon B."/>
            <person name="Goodwin S."/>
            <person name="Spatafora J."/>
            <person name="Crous P."/>
            <person name="Grigoriev I."/>
        </authorList>
    </citation>
    <scope>NUCLEOTIDE SEQUENCE</scope>
    <source>
        <strain evidence="6">CBS 122368</strain>
    </source>
</reference>
<dbReference type="RefSeq" id="XP_033691124.1">
    <property type="nucleotide sequence ID" value="XM_033827518.1"/>
</dbReference>
<keyword evidence="7" id="KW-1185">Reference proteome</keyword>